<feature type="signal peptide" evidence="1">
    <location>
        <begin position="1"/>
        <end position="20"/>
    </location>
</feature>
<dbReference type="InterPro" id="IPR050583">
    <property type="entry name" value="Mycobacterial_A85_antigen"/>
</dbReference>
<dbReference type="Proteomes" id="UP000321578">
    <property type="component" value="Unassembled WGS sequence"/>
</dbReference>
<proteinExistence type="predicted"/>
<keyword evidence="3" id="KW-1185">Reference proteome</keyword>
<evidence type="ECO:0000313" key="3">
    <source>
        <dbReference type="Proteomes" id="UP000321578"/>
    </source>
</evidence>
<organism evidence="2 3">
    <name type="scientific">Subsaximicrobium wynnwilliamsii</name>
    <dbReference type="NCBI Taxonomy" id="291179"/>
    <lineage>
        <taxon>Bacteria</taxon>
        <taxon>Pseudomonadati</taxon>
        <taxon>Bacteroidota</taxon>
        <taxon>Flavobacteriia</taxon>
        <taxon>Flavobacteriales</taxon>
        <taxon>Flavobacteriaceae</taxon>
        <taxon>Subsaximicrobium</taxon>
    </lineage>
</organism>
<reference evidence="2 3" key="1">
    <citation type="submission" date="2019-08" db="EMBL/GenBank/DDBJ databases">
        <title>Genomes of Subsaximicrobium wynnwilliamsii strains.</title>
        <authorList>
            <person name="Bowman J.P."/>
        </authorList>
    </citation>
    <scope>NUCLEOTIDE SEQUENCE [LARGE SCALE GENOMIC DNA]</scope>
    <source>
        <strain evidence="2 3">2-80-2</strain>
    </source>
</reference>
<accession>A0A5C6ZES3</accession>
<sequence>MKITIISILFILLTLGFLHAQSTAGSQVSKFKIAAPQLDTQKIIWVYTPKSYKKSKKNYPVIYMFDAQNLFDAETSYVGEWKIDEYLDRLTENQVIIVGIEHGNDKRLEELTPYPNEKYGGGKGDDFLDFMINTVKPHIDISYRTKTDAPNTSIFGSSLGGLMACYAVIKHPKTFGSAGVFSPAFWINPEIYELVETTELPESAYFYFMAGDQEDENMITDQQKMLRLLTEKGIPNDHIKTKVIKGGTHNEALWRNQFPEAFEWLNQRAFD</sequence>
<gene>
    <name evidence="2" type="ORF">ESY86_17710</name>
</gene>
<dbReference type="InterPro" id="IPR029058">
    <property type="entry name" value="AB_hydrolase_fold"/>
</dbReference>
<dbReference type="GO" id="GO:0016787">
    <property type="term" value="F:hydrolase activity"/>
    <property type="evidence" value="ECO:0007669"/>
    <property type="project" value="UniProtKB-KW"/>
</dbReference>
<dbReference type="OrthoDB" id="9803578at2"/>
<keyword evidence="1" id="KW-0732">Signal</keyword>
<dbReference type="PANTHER" id="PTHR48098:SF6">
    <property type="entry name" value="FERRI-BACILLIBACTIN ESTERASE BESA"/>
    <property type="match status" value="1"/>
</dbReference>
<dbReference type="PANTHER" id="PTHR48098">
    <property type="entry name" value="ENTEROCHELIN ESTERASE-RELATED"/>
    <property type="match status" value="1"/>
</dbReference>
<evidence type="ECO:0000256" key="1">
    <source>
        <dbReference type="SAM" id="SignalP"/>
    </source>
</evidence>
<dbReference type="SUPFAM" id="SSF53474">
    <property type="entry name" value="alpha/beta-Hydrolases"/>
    <property type="match status" value="1"/>
</dbReference>
<dbReference type="RefSeq" id="WP_147088062.1">
    <property type="nucleotide sequence ID" value="NZ_VORM01000021.1"/>
</dbReference>
<name>A0A5C6ZES3_9FLAO</name>
<dbReference type="InterPro" id="IPR000801">
    <property type="entry name" value="Esterase-like"/>
</dbReference>
<feature type="chain" id="PRO_5023079962" evidence="1">
    <location>
        <begin position="21"/>
        <end position="271"/>
    </location>
</feature>
<dbReference type="AlphaFoldDB" id="A0A5C6ZES3"/>
<comment type="caution">
    <text evidence="2">The sequence shown here is derived from an EMBL/GenBank/DDBJ whole genome shotgun (WGS) entry which is preliminary data.</text>
</comment>
<keyword evidence="2" id="KW-0378">Hydrolase</keyword>
<dbReference type="Gene3D" id="3.40.50.1820">
    <property type="entry name" value="alpha/beta hydrolase"/>
    <property type="match status" value="1"/>
</dbReference>
<dbReference type="EMBL" id="VORO01000027">
    <property type="protein sequence ID" value="TXD87271.1"/>
    <property type="molecule type" value="Genomic_DNA"/>
</dbReference>
<evidence type="ECO:0000313" key="2">
    <source>
        <dbReference type="EMBL" id="TXD87271.1"/>
    </source>
</evidence>
<dbReference type="Pfam" id="PF00756">
    <property type="entry name" value="Esterase"/>
    <property type="match status" value="1"/>
</dbReference>
<protein>
    <submittedName>
        <fullName evidence="2">Alpha/beta hydrolase</fullName>
    </submittedName>
</protein>